<evidence type="ECO:0000259" key="10">
    <source>
        <dbReference type="Pfam" id="PF18011"/>
    </source>
</evidence>
<organism evidence="11 12">
    <name type="scientific">Ruixingdingia sedimenti</name>
    <dbReference type="NCBI Taxonomy" id="3073604"/>
    <lineage>
        <taxon>Bacteria</taxon>
        <taxon>Pseudomonadati</taxon>
        <taxon>Pseudomonadota</taxon>
        <taxon>Alphaproteobacteria</taxon>
        <taxon>Rhodobacterales</taxon>
        <taxon>Paracoccaceae</taxon>
        <taxon>Ruixingdingia</taxon>
    </lineage>
</organism>
<evidence type="ECO:0000256" key="3">
    <source>
        <dbReference type="ARBA" id="ARBA00022559"/>
    </source>
</evidence>
<dbReference type="Gene3D" id="1.20.1370.20">
    <property type="match status" value="1"/>
</dbReference>
<dbReference type="InterPro" id="IPR010582">
    <property type="entry name" value="Catalase_immune_responsive"/>
</dbReference>
<accession>A0ABU1FCY1</accession>
<evidence type="ECO:0000256" key="2">
    <source>
        <dbReference type="ARBA" id="ARBA00012314"/>
    </source>
</evidence>
<evidence type="ECO:0000256" key="8">
    <source>
        <dbReference type="ARBA" id="ARBA00023324"/>
    </source>
</evidence>
<dbReference type="Proteomes" id="UP001247754">
    <property type="component" value="Unassembled WGS sequence"/>
</dbReference>
<proteinExistence type="predicted"/>
<dbReference type="InterPro" id="IPR029062">
    <property type="entry name" value="Class_I_gatase-like"/>
</dbReference>
<comment type="caution">
    <text evidence="11">The sequence shown here is derived from an EMBL/GenBank/DDBJ whole genome shotgun (WGS) entry which is preliminary data.</text>
</comment>
<evidence type="ECO:0000256" key="1">
    <source>
        <dbReference type="ARBA" id="ARBA00001971"/>
    </source>
</evidence>
<dbReference type="RefSeq" id="WP_310458855.1">
    <property type="nucleotide sequence ID" value="NZ_JAVKPH010000032.1"/>
</dbReference>
<dbReference type="Pfam" id="PF06628">
    <property type="entry name" value="Catalase-rel"/>
    <property type="match status" value="1"/>
</dbReference>
<dbReference type="SUPFAM" id="SSF56634">
    <property type="entry name" value="Heme-dependent catalase-like"/>
    <property type="match status" value="1"/>
</dbReference>
<dbReference type="CDD" id="cd03132">
    <property type="entry name" value="GATase1_catalase"/>
    <property type="match status" value="1"/>
</dbReference>
<evidence type="ECO:0000313" key="11">
    <source>
        <dbReference type="EMBL" id="MDR5654704.1"/>
    </source>
</evidence>
<evidence type="ECO:0000256" key="5">
    <source>
        <dbReference type="ARBA" id="ARBA00022723"/>
    </source>
</evidence>
<evidence type="ECO:0000313" key="12">
    <source>
        <dbReference type="Proteomes" id="UP001247754"/>
    </source>
</evidence>
<evidence type="ECO:0000256" key="7">
    <source>
        <dbReference type="ARBA" id="ARBA00023004"/>
    </source>
</evidence>
<evidence type="ECO:0000256" key="4">
    <source>
        <dbReference type="ARBA" id="ARBA00022617"/>
    </source>
</evidence>
<reference evidence="11 12" key="1">
    <citation type="submission" date="2023-09" db="EMBL/GenBank/DDBJ databases">
        <title>Xinfangfangia sedmenti sp. nov., isolated the sedment.</title>
        <authorList>
            <person name="Xu L."/>
        </authorList>
    </citation>
    <scope>NUCLEOTIDE SEQUENCE [LARGE SCALE GENOMIC DNA]</scope>
    <source>
        <strain evidence="11 12">LG-4</strain>
    </source>
</reference>
<dbReference type="Pfam" id="PF18011">
    <property type="entry name" value="Catalase_C"/>
    <property type="match status" value="1"/>
</dbReference>
<dbReference type="InterPro" id="IPR020835">
    <property type="entry name" value="Catalase_sf"/>
</dbReference>
<comment type="cofactor">
    <cofactor evidence="1">
        <name>heme</name>
        <dbReference type="ChEBI" id="CHEBI:30413"/>
    </cofactor>
</comment>
<sequence>MNPSRDLCNRAGFRSHAAEISGEKRRLRAESFADHYSQARLFYRSQAPVEQKHIAGALVFELSKCEVPVIRERMVAHLMNIDGPLAETVAGKLGIRTMPEPAEAAMPARDLPDSPALSMLANPPGTFAGRKLGVLVSDGVDAGLLHALQAAMEAEGATLDIVAPKVGGVTAADGGHIAAMHMIDGGPSVLFDAVALILTPEGADMLAQDVAGRDFVSDAFAHCKFIGHTPGAAALLAAAGVEAGADEGLIALAPGTCADFVAACRKLRLWSRERAVKP</sequence>
<dbReference type="PANTHER" id="PTHR42821">
    <property type="entry name" value="CATALASE"/>
    <property type="match status" value="1"/>
</dbReference>
<keyword evidence="7" id="KW-0408">Iron</keyword>
<keyword evidence="5" id="KW-0479">Metal-binding</keyword>
<dbReference type="InterPro" id="IPR043156">
    <property type="entry name" value="Catalase_clade2_helical"/>
</dbReference>
<dbReference type="SUPFAM" id="SSF52317">
    <property type="entry name" value="Class I glutamine amidotransferase-like"/>
    <property type="match status" value="1"/>
</dbReference>
<dbReference type="EMBL" id="JAVKPH010000032">
    <property type="protein sequence ID" value="MDR5654704.1"/>
    <property type="molecule type" value="Genomic_DNA"/>
</dbReference>
<feature type="domain" description="Large catalase C-terminal" evidence="10">
    <location>
        <begin position="128"/>
        <end position="272"/>
    </location>
</feature>
<name>A0ABU1FCY1_9RHOB</name>
<keyword evidence="4" id="KW-0349">Heme</keyword>
<feature type="domain" description="Catalase immune-responsive" evidence="9">
    <location>
        <begin position="30"/>
        <end position="92"/>
    </location>
</feature>
<dbReference type="InterPro" id="IPR024712">
    <property type="entry name" value="Catalase_clade2"/>
</dbReference>
<protein>
    <recommendedName>
        <fullName evidence="2">catalase</fullName>
        <ecNumber evidence="2">1.11.1.6</ecNumber>
    </recommendedName>
</protein>
<keyword evidence="3" id="KW-0575">Peroxidase</keyword>
<dbReference type="PANTHER" id="PTHR42821:SF1">
    <property type="entry name" value="CATALASE-B"/>
    <property type="match status" value="1"/>
</dbReference>
<dbReference type="EC" id="1.11.1.6" evidence="2"/>
<dbReference type="InterPro" id="IPR041399">
    <property type="entry name" value="Catalase_large_C"/>
</dbReference>
<keyword evidence="6" id="KW-0560">Oxidoreductase</keyword>
<dbReference type="Gene3D" id="3.40.50.880">
    <property type="match status" value="1"/>
</dbReference>
<keyword evidence="12" id="KW-1185">Reference proteome</keyword>
<gene>
    <name evidence="11" type="ORF">RGD00_19005</name>
</gene>
<evidence type="ECO:0000259" key="9">
    <source>
        <dbReference type="Pfam" id="PF06628"/>
    </source>
</evidence>
<evidence type="ECO:0000256" key="6">
    <source>
        <dbReference type="ARBA" id="ARBA00023002"/>
    </source>
</evidence>
<keyword evidence="8" id="KW-0376">Hydrogen peroxide</keyword>